<keyword evidence="3" id="KW-1185">Reference proteome</keyword>
<feature type="transmembrane region" description="Helical" evidence="1">
    <location>
        <begin position="12"/>
        <end position="31"/>
    </location>
</feature>
<dbReference type="AlphaFoldDB" id="A0A4R8LSI7"/>
<dbReference type="RefSeq" id="WP_166668987.1">
    <property type="nucleotide sequence ID" value="NZ_SORF01000003.1"/>
</dbReference>
<proteinExistence type="predicted"/>
<dbReference type="EMBL" id="SORF01000003">
    <property type="protein sequence ID" value="TDY50052.1"/>
    <property type="molecule type" value="Genomic_DNA"/>
</dbReference>
<comment type="caution">
    <text evidence="2">The sequence shown here is derived from an EMBL/GenBank/DDBJ whole genome shotgun (WGS) entry which is preliminary data.</text>
</comment>
<dbReference type="Pfam" id="PF04612">
    <property type="entry name" value="T2SSM"/>
    <property type="match status" value="1"/>
</dbReference>
<name>A0A4R8LSI7_9BACL</name>
<protein>
    <submittedName>
        <fullName evidence="2">Type II secretion system (T2SS) protein M</fullName>
    </submittedName>
</protein>
<evidence type="ECO:0000256" key="1">
    <source>
        <dbReference type="SAM" id="Phobius"/>
    </source>
</evidence>
<dbReference type="Proteomes" id="UP000294581">
    <property type="component" value="Unassembled WGS sequence"/>
</dbReference>
<evidence type="ECO:0000313" key="3">
    <source>
        <dbReference type="Proteomes" id="UP000294581"/>
    </source>
</evidence>
<dbReference type="GO" id="GO:0015628">
    <property type="term" value="P:protein secretion by the type II secretion system"/>
    <property type="evidence" value="ECO:0007669"/>
    <property type="project" value="InterPro"/>
</dbReference>
<dbReference type="InterPro" id="IPR007690">
    <property type="entry name" value="T2SS_GspM"/>
</dbReference>
<keyword evidence="1" id="KW-1133">Transmembrane helix</keyword>
<keyword evidence="1" id="KW-0472">Membrane</keyword>
<reference evidence="2 3" key="1">
    <citation type="submission" date="2019-03" db="EMBL/GenBank/DDBJ databases">
        <title>Genomic Encyclopedia of Type Strains, Phase IV (KMG-IV): sequencing the most valuable type-strain genomes for metagenomic binning, comparative biology and taxonomic classification.</title>
        <authorList>
            <person name="Goeker M."/>
        </authorList>
    </citation>
    <scope>NUCLEOTIDE SEQUENCE [LARGE SCALE GENOMIC DNA]</scope>
    <source>
        <strain evidence="2 3">DSM 17974</strain>
    </source>
</reference>
<dbReference type="GO" id="GO:0015627">
    <property type="term" value="C:type II protein secretion system complex"/>
    <property type="evidence" value="ECO:0007669"/>
    <property type="project" value="InterPro"/>
</dbReference>
<evidence type="ECO:0000313" key="2">
    <source>
        <dbReference type="EMBL" id="TDY50052.1"/>
    </source>
</evidence>
<gene>
    <name evidence="2" type="ORF">C7445_10396</name>
</gene>
<organism evidence="2 3">
    <name type="scientific">Alicyclobacillus sacchari</name>
    <dbReference type="NCBI Taxonomy" id="392010"/>
    <lineage>
        <taxon>Bacteria</taxon>
        <taxon>Bacillati</taxon>
        <taxon>Bacillota</taxon>
        <taxon>Bacilli</taxon>
        <taxon>Bacillales</taxon>
        <taxon>Alicyclobacillaceae</taxon>
        <taxon>Alicyclobacillus</taxon>
    </lineage>
</organism>
<sequence length="228" mass="23365">MKRQLTTRERVLLYGAGVLVAVALVYLYGVAPMLNRLSLLQAQRQSLVATLNSLSEQTAVKQGVKKGSAQVDVNAALPVGPNEPSFLQLLAADAHANKVNLVSVSRMGEAGMGSGSSTTSATTGSATAAEQSAIANSTQAQAALQALAGQLGDTITNTSGPIEVGNPSIPSLDYEVSASGSASDIEAFLADLYHSQRLLDLYVTDVKGTGGGAAVADLQIAAYYQPAN</sequence>
<accession>A0A4R8LSI7</accession>
<keyword evidence="1" id="KW-0812">Transmembrane</keyword>